<evidence type="ECO:0000313" key="8">
    <source>
        <dbReference type="Proteomes" id="UP000190188"/>
    </source>
</evidence>
<evidence type="ECO:0000259" key="6">
    <source>
        <dbReference type="PROSITE" id="PS50106"/>
    </source>
</evidence>
<dbReference type="SMART" id="SM00228">
    <property type="entry name" value="PDZ"/>
    <property type="match status" value="1"/>
</dbReference>
<dbReference type="RefSeq" id="WP_078500263.1">
    <property type="nucleotide sequence ID" value="NZ_MSZX01000007.1"/>
</dbReference>
<keyword evidence="3 5" id="KW-0378">Hydrolase</keyword>
<evidence type="ECO:0000313" key="7">
    <source>
        <dbReference type="EMBL" id="OPA76107.1"/>
    </source>
</evidence>
<dbReference type="Gene3D" id="1.10.101.10">
    <property type="entry name" value="PGBD-like superfamily/PGBD"/>
    <property type="match status" value="1"/>
</dbReference>
<dbReference type="PANTHER" id="PTHR32060">
    <property type="entry name" value="TAIL-SPECIFIC PROTEASE"/>
    <property type="match status" value="1"/>
</dbReference>
<dbReference type="InterPro" id="IPR004447">
    <property type="entry name" value="Peptidase_S41A"/>
</dbReference>
<evidence type="ECO:0000256" key="5">
    <source>
        <dbReference type="RuleBase" id="RU004404"/>
    </source>
</evidence>
<dbReference type="GO" id="GO:0008236">
    <property type="term" value="F:serine-type peptidase activity"/>
    <property type="evidence" value="ECO:0007669"/>
    <property type="project" value="UniProtKB-KW"/>
</dbReference>
<dbReference type="PANTHER" id="PTHR32060:SF29">
    <property type="entry name" value="CARBOXY-TERMINAL PROCESSING PROTEASE CTPB"/>
    <property type="match status" value="1"/>
</dbReference>
<comment type="caution">
    <text evidence="7">The sequence shown here is derived from an EMBL/GenBank/DDBJ whole genome shotgun (WGS) entry which is preliminary data.</text>
</comment>
<dbReference type="InterPro" id="IPR005151">
    <property type="entry name" value="Tail-specific_protease"/>
</dbReference>
<dbReference type="GO" id="GO:0004175">
    <property type="term" value="F:endopeptidase activity"/>
    <property type="evidence" value="ECO:0007669"/>
    <property type="project" value="TreeGrafter"/>
</dbReference>
<keyword evidence="2 5" id="KW-0645">Protease</keyword>
<keyword evidence="4 5" id="KW-0720">Serine protease</keyword>
<dbReference type="SMART" id="SM00245">
    <property type="entry name" value="TSPc"/>
    <property type="match status" value="1"/>
</dbReference>
<dbReference type="InterPro" id="IPR036365">
    <property type="entry name" value="PGBD-like_sf"/>
</dbReference>
<dbReference type="InterPro" id="IPR029045">
    <property type="entry name" value="ClpP/crotonase-like_dom_sf"/>
</dbReference>
<keyword evidence="8" id="KW-1185">Reference proteome</keyword>
<gene>
    <name evidence="7" type="ORF">BVG16_17980</name>
</gene>
<evidence type="ECO:0000256" key="3">
    <source>
        <dbReference type="ARBA" id="ARBA00022801"/>
    </source>
</evidence>
<dbReference type="GO" id="GO:0006508">
    <property type="term" value="P:proteolysis"/>
    <property type="evidence" value="ECO:0007669"/>
    <property type="project" value="UniProtKB-KW"/>
</dbReference>
<proteinExistence type="inferred from homology"/>
<dbReference type="SUPFAM" id="SSF50156">
    <property type="entry name" value="PDZ domain-like"/>
    <property type="match status" value="1"/>
</dbReference>
<dbReference type="InterPro" id="IPR036366">
    <property type="entry name" value="PGBDSf"/>
</dbReference>
<comment type="similarity">
    <text evidence="1 5">Belongs to the peptidase S41A family.</text>
</comment>
<dbReference type="Gene3D" id="2.30.42.10">
    <property type="match status" value="1"/>
</dbReference>
<dbReference type="SUPFAM" id="SSF47090">
    <property type="entry name" value="PGBD-like"/>
    <property type="match status" value="1"/>
</dbReference>
<dbReference type="NCBIfam" id="TIGR00225">
    <property type="entry name" value="prc"/>
    <property type="match status" value="1"/>
</dbReference>
<evidence type="ECO:0000256" key="2">
    <source>
        <dbReference type="ARBA" id="ARBA00022670"/>
    </source>
</evidence>
<dbReference type="FunFam" id="2.30.42.10:FF:000063">
    <property type="entry name" value="Peptidase, S41 family"/>
    <property type="match status" value="1"/>
</dbReference>
<dbReference type="EMBL" id="MSZX01000007">
    <property type="protein sequence ID" value="OPA76107.1"/>
    <property type="molecule type" value="Genomic_DNA"/>
</dbReference>
<dbReference type="Gene3D" id="3.30.750.44">
    <property type="match status" value="1"/>
</dbReference>
<dbReference type="Pfam" id="PF22694">
    <property type="entry name" value="CtpB_N-like"/>
    <property type="match status" value="1"/>
</dbReference>
<dbReference type="Pfam" id="PF01471">
    <property type="entry name" value="PG_binding_1"/>
    <property type="match status" value="1"/>
</dbReference>
<dbReference type="Pfam" id="PF03572">
    <property type="entry name" value="Peptidase_S41"/>
    <property type="match status" value="1"/>
</dbReference>
<dbReference type="InterPro" id="IPR041489">
    <property type="entry name" value="PDZ_6"/>
</dbReference>
<dbReference type="InterPro" id="IPR036034">
    <property type="entry name" value="PDZ_sf"/>
</dbReference>
<dbReference type="InterPro" id="IPR001478">
    <property type="entry name" value="PDZ"/>
</dbReference>
<organism evidence="7 8">
    <name type="scientific">Paenibacillus selenitireducens</name>
    <dbReference type="NCBI Taxonomy" id="1324314"/>
    <lineage>
        <taxon>Bacteria</taxon>
        <taxon>Bacillati</taxon>
        <taxon>Bacillota</taxon>
        <taxon>Bacilli</taxon>
        <taxon>Bacillales</taxon>
        <taxon>Paenibacillaceae</taxon>
        <taxon>Paenibacillus</taxon>
    </lineage>
</organism>
<evidence type="ECO:0000256" key="1">
    <source>
        <dbReference type="ARBA" id="ARBA00009179"/>
    </source>
</evidence>
<feature type="domain" description="PDZ" evidence="6">
    <location>
        <begin position="102"/>
        <end position="170"/>
    </location>
</feature>
<dbReference type="STRING" id="1324314.BVG16_17980"/>
<dbReference type="GO" id="GO:0007165">
    <property type="term" value="P:signal transduction"/>
    <property type="evidence" value="ECO:0007669"/>
    <property type="project" value="TreeGrafter"/>
</dbReference>
<sequence length="483" mass="53341">MKFTGRSVLAFMLLTMFATCLITLTVVNAPIAVNGRQDVSSTKSSSKGFTNGEFKKLNATLQIIEDQFYSEVDREKVIDGAVNGMMDALKDPYSVYMNSDSANQLMSSLEGTYSGIGAEVTLEDNQVMVLAPIKDTPADRAGIHPKDVFVSINGEKLEGLKLNEAVDKIRGPKGTKAKIKVKRAGASELLDFEVVRADINVETVYGQMLDNRIGKIEVRQFSMNTGTRFNEELKKLEQGGMKGLIIDVRNNPGGFVPVAEAIADNFVPAGKAIYQQERRGEKKIPKLSKGKNIKKYPIVVLMNEGSASASEILAGALKDHHLANLVGVTTFGKGTMQMTYPEQLGDGSMLKMTIAKWLTPNGTWIHKLGIKPDIEAKEPDYYFASRLSQKEELKYDMNSDDVKNAQIMLNGLEYKTGRKDGYFDRETENAVKAFQHHENLAETGRVDTATAAKLEGAIKKRLLNPAFDTQLNKAIEVLRQEIR</sequence>
<name>A0A1T2X8A5_9BACL</name>
<dbReference type="CDD" id="cd06782">
    <property type="entry name" value="cpPDZ_CPP-like"/>
    <property type="match status" value="1"/>
</dbReference>
<dbReference type="OrthoDB" id="9812068at2"/>
<dbReference type="InterPro" id="IPR055210">
    <property type="entry name" value="CtpA/B_N"/>
</dbReference>
<dbReference type="Gene3D" id="3.90.226.10">
    <property type="entry name" value="2-enoyl-CoA Hydratase, Chain A, domain 1"/>
    <property type="match status" value="1"/>
</dbReference>
<reference evidence="7 8" key="1">
    <citation type="submission" date="2017-01" db="EMBL/GenBank/DDBJ databases">
        <title>Genome analysis of Paenibacillus selenitrireducens ES3-24.</title>
        <authorList>
            <person name="Xu D."/>
            <person name="Yao R."/>
            <person name="Zheng S."/>
        </authorList>
    </citation>
    <scope>NUCLEOTIDE SEQUENCE [LARGE SCALE GENOMIC DNA]</scope>
    <source>
        <strain evidence="7 8">ES3-24</strain>
    </source>
</reference>
<dbReference type="SUPFAM" id="SSF52096">
    <property type="entry name" value="ClpP/crotonase"/>
    <property type="match status" value="1"/>
</dbReference>
<dbReference type="CDD" id="cd07560">
    <property type="entry name" value="Peptidase_S41_CPP"/>
    <property type="match status" value="1"/>
</dbReference>
<dbReference type="InterPro" id="IPR002477">
    <property type="entry name" value="Peptidoglycan-bd-like"/>
</dbReference>
<dbReference type="AlphaFoldDB" id="A0A1T2X8A5"/>
<dbReference type="GO" id="GO:0030288">
    <property type="term" value="C:outer membrane-bounded periplasmic space"/>
    <property type="evidence" value="ECO:0007669"/>
    <property type="project" value="TreeGrafter"/>
</dbReference>
<evidence type="ECO:0000256" key="4">
    <source>
        <dbReference type="ARBA" id="ARBA00022825"/>
    </source>
</evidence>
<dbReference type="Proteomes" id="UP000190188">
    <property type="component" value="Unassembled WGS sequence"/>
</dbReference>
<dbReference type="PROSITE" id="PS50106">
    <property type="entry name" value="PDZ"/>
    <property type="match status" value="1"/>
</dbReference>
<accession>A0A1T2X8A5</accession>
<dbReference type="Pfam" id="PF17820">
    <property type="entry name" value="PDZ_6"/>
    <property type="match status" value="1"/>
</dbReference>
<protein>
    <submittedName>
        <fullName evidence="7">Peptidase S41</fullName>
    </submittedName>
</protein>